<dbReference type="EMBL" id="QLLN01000010">
    <property type="protein sequence ID" value="RAJ06122.1"/>
    <property type="molecule type" value="Genomic_DNA"/>
</dbReference>
<name>A0A327QR23_9FLAO</name>
<reference evidence="1 2" key="1">
    <citation type="submission" date="2018-06" db="EMBL/GenBank/DDBJ databases">
        <title>Genomic Encyclopedia of Archaeal and Bacterial Type Strains, Phase II (KMG-II): from individual species to whole genera.</title>
        <authorList>
            <person name="Goeker M."/>
        </authorList>
    </citation>
    <scope>NUCLEOTIDE SEQUENCE [LARGE SCALE GENOMIC DNA]</scope>
    <source>
        <strain evidence="1 2">DSM 23522</strain>
    </source>
</reference>
<comment type="caution">
    <text evidence="1">The sequence shown here is derived from an EMBL/GenBank/DDBJ whole genome shotgun (WGS) entry which is preliminary data.</text>
</comment>
<gene>
    <name evidence="1" type="ORF">LV92_04048</name>
</gene>
<dbReference type="AlphaFoldDB" id="A0A327QR23"/>
<evidence type="ECO:0000313" key="1">
    <source>
        <dbReference type="EMBL" id="RAJ06122.1"/>
    </source>
</evidence>
<organism evidence="1 2">
    <name type="scientific">Arenibacter echinorum</name>
    <dbReference type="NCBI Taxonomy" id="440515"/>
    <lineage>
        <taxon>Bacteria</taxon>
        <taxon>Pseudomonadati</taxon>
        <taxon>Bacteroidota</taxon>
        <taxon>Flavobacteriia</taxon>
        <taxon>Flavobacteriales</taxon>
        <taxon>Flavobacteriaceae</taxon>
        <taxon>Arenibacter</taxon>
    </lineage>
</organism>
<protein>
    <submittedName>
        <fullName evidence="1">Uncharacterized protein</fullName>
    </submittedName>
</protein>
<keyword evidence="2" id="KW-1185">Reference proteome</keyword>
<accession>A0A327QR23</accession>
<sequence length="45" mass="5131">MNLLGNMAAKLFDILIHINGSKTRTLIILNNYSNGFKDHLWTTQV</sequence>
<proteinExistence type="predicted"/>
<dbReference type="Proteomes" id="UP000249696">
    <property type="component" value="Unassembled WGS sequence"/>
</dbReference>
<evidence type="ECO:0000313" key="2">
    <source>
        <dbReference type="Proteomes" id="UP000249696"/>
    </source>
</evidence>